<protein>
    <submittedName>
        <fullName evidence="5">Sphingosine-1-phosphate lyase 1</fullName>
    </submittedName>
</protein>
<name>A0A3B4V5N8_SERDU</name>
<evidence type="ECO:0000256" key="3">
    <source>
        <dbReference type="ARBA" id="ARBA00023239"/>
    </source>
</evidence>
<dbReference type="GO" id="GO:0005783">
    <property type="term" value="C:endoplasmic reticulum"/>
    <property type="evidence" value="ECO:0007669"/>
    <property type="project" value="TreeGrafter"/>
</dbReference>
<feature type="transmembrane region" description="Helical" evidence="4">
    <location>
        <begin position="6"/>
        <end position="27"/>
    </location>
</feature>
<organism evidence="5 6">
    <name type="scientific">Seriola dumerili</name>
    <name type="common">Greater amberjack</name>
    <name type="synonym">Caranx dumerili</name>
    <dbReference type="NCBI Taxonomy" id="41447"/>
    <lineage>
        <taxon>Eukaryota</taxon>
        <taxon>Metazoa</taxon>
        <taxon>Chordata</taxon>
        <taxon>Craniata</taxon>
        <taxon>Vertebrata</taxon>
        <taxon>Euteleostomi</taxon>
        <taxon>Actinopterygii</taxon>
        <taxon>Neopterygii</taxon>
        <taxon>Teleostei</taxon>
        <taxon>Neoteleostei</taxon>
        <taxon>Acanthomorphata</taxon>
        <taxon>Carangaria</taxon>
        <taxon>Carangiformes</taxon>
        <taxon>Carangidae</taxon>
        <taxon>Seriola</taxon>
    </lineage>
</organism>
<dbReference type="GO" id="GO:0030149">
    <property type="term" value="P:sphingolipid catabolic process"/>
    <property type="evidence" value="ECO:0007669"/>
    <property type="project" value="TreeGrafter"/>
</dbReference>
<keyword evidence="6" id="KW-1185">Reference proteome</keyword>
<evidence type="ECO:0000256" key="2">
    <source>
        <dbReference type="ARBA" id="ARBA00022898"/>
    </source>
</evidence>
<keyword evidence="4" id="KW-0472">Membrane</keyword>
<dbReference type="Proteomes" id="UP000261420">
    <property type="component" value="Unplaced"/>
</dbReference>
<dbReference type="GO" id="GO:0016020">
    <property type="term" value="C:membrane"/>
    <property type="evidence" value="ECO:0007669"/>
    <property type="project" value="GOC"/>
</dbReference>
<dbReference type="InterPro" id="IPR015421">
    <property type="entry name" value="PyrdxlP-dep_Trfase_major"/>
</dbReference>
<dbReference type="SUPFAM" id="SSF53383">
    <property type="entry name" value="PLP-dependent transferases"/>
    <property type="match status" value="1"/>
</dbReference>
<comment type="cofactor">
    <cofactor evidence="1">
        <name>pyridoxal 5'-phosphate</name>
        <dbReference type="ChEBI" id="CHEBI:597326"/>
    </cofactor>
</comment>
<dbReference type="AlphaFoldDB" id="A0A3B4V5N8"/>
<keyword evidence="4" id="KW-0812">Transmembrane</keyword>
<dbReference type="InterPro" id="IPR050477">
    <property type="entry name" value="GrpII_AminoAcid_Decarb"/>
</dbReference>
<dbReference type="Gene3D" id="3.40.640.10">
    <property type="entry name" value="Type I PLP-dependent aspartate aminotransferase-like (Major domain)"/>
    <property type="match status" value="1"/>
</dbReference>
<dbReference type="PANTHER" id="PTHR42735:SF6">
    <property type="entry name" value="SPHINGOSINE-1-PHOSPHATE LYASE 1"/>
    <property type="match status" value="1"/>
</dbReference>
<dbReference type="STRING" id="41447.ENSSDUP00000025907"/>
<keyword evidence="3" id="KW-0456">Lyase</keyword>
<dbReference type="Ensembl" id="ENSSDUT00000026375.1">
    <property type="protein sequence ID" value="ENSSDUP00000025907.1"/>
    <property type="gene ID" value="ENSSDUG00000018566.1"/>
</dbReference>
<sequence length="381" mass="43047">MCGQVSPQLLPFFFFSPLWLIGLTSRIKKQGFRLIRKIPFVYGDFAWSNPLHPDIFSWRKEGWKAEVVRMACALFQAGPAPAVTSGGTESILMACKAYKTLAVNAAFTKQHITSGMKLVHIPLDNKTMKVDVEEKPSTRTQPWLVCSAPQFPHGIMDPIEEVAKLAVRYNLRCMWMPVWEVFLIVFMAKAGYPLAPFDFRVKGVTRISADTPQYGYAPKYFVLQNWPGGNLRLSPPVAGSRQEVSSRRAGRPMIAHGRETDTLERHQGRSSYSLSLFVFRGIPPQGVSVGWNLNTLQYPSSIHNLCTVLPHPSRRVADSLLRDSESRFICFPLMYPGAATSHPVHFHENMTSPLRQQKLSLQNSQMLYEGEQRNGRPLLQQ</sequence>
<reference evidence="5" key="1">
    <citation type="submission" date="2025-08" db="UniProtKB">
        <authorList>
            <consortium name="Ensembl"/>
        </authorList>
    </citation>
    <scope>IDENTIFICATION</scope>
</reference>
<reference evidence="5" key="2">
    <citation type="submission" date="2025-09" db="UniProtKB">
        <authorList>
            <consortium name="Ensembl"/>
        </authorList>
    </citation>
    <scope>IDENTIFICATION</scope>
</reference>
<keyword evidence="4" id="KW-1133">Transmembrane helix</keyword>
<dbReference type="PANTHER" id="PTHR42735">
    <property type="match status" value="1"/>
</dbReference>
<dbReference type="GO" id="GO:0008117">
    <property type="term" value="F:sphinganine-1-phosphate aldolase activity"/>
    <property type="evidence" value="ECO:0007669"/>
    <property type="project" value="TreeGrafter"/>
</dbReference>
<evidence type="ECO:0000313" key="6">
    <source>
        <dbReference type="Proteomes" id="UP000261420"/>
    </source>
</evidence>
<evidence type="ECO:0000256" key="4">
    <source>
        <dbReference type="SAM" id="Phobius"/>
    </source>
</evidence>
<dbReference type="GeneTree" id="ENSGT00390000000046"/>
<dbReference type="InterPro" id="IPR015424">
    <property type="entry name" value="PyrdxlP-dep_Trfase"/>
</dbReference>
<accession>A0A3B4V5N8</accession>
<proteinExistence type="predicted"/>
<feature type="transmembrane region" description="Helical" evidence="4">
    <location>
        <begin position="173"/>
        <end position="192"/>
    </location>
</feature>
<evidence type="ECO:0000313" key="5">
    <source>
        <dbReference type="Ensembl" id="ENSSDUP00000025907.1"/>
    </source>
</evidence>
<evidence type="ECO:0000256" key="1">
    <source>
        <dbReference type="ARBA" id="ARBA00001933"/>
    </source>
</evidence>
<keyword evidence="2" id="KW-0663">Pyridoxal phosphate</keyword>